<reference evidence="1 2" key="1">
    <citation type="submission" date="2014-08" db="EMBL/GenBank/DDBJ databases">
        <title>Porphyromonas gingivicanis strain:COT-022_OH1391 Genome sequencing.</title>
        <authorList>
            <person name="Wallis C."/>
            <person name="Deusch O."/>
            <person name="O'Flynn C."/>
            <person name="Davis I."/>
            <person name="Jospin G."/>
            <person name="Darling A.E."/>
            <person name="Coil D.A."/>
            <person name="Alexiev A."/>
            <person name="Horsfall A."/>
            <person name="Kirkwood N."/>
            <person name="Harris S."/>
            <person name="Eisen J.A."/>
        </authorList>
    </citation>
    <scope>NUCLEOTIDE SEQUENCE [LARGE SCALE GENOMIC DNA]</scope>
    <source>
        <strain evidence="2">COT-022 OH1391</strain>
    </source>
</reference>
<dbReference type="GO" id="GO:0008168">
    <property type="term" value="F:methyltransferase activity"/>
    <property type="evidence" value="ECO:0007669"/>
    <property type="project" value="InterPro"/>
</dbReference>
<comment type="caution">
    <text evidence="1">The sequence shown here is derived from an EMBL/GenBank/DDBJ whole genome shotgun (WGS) entry which is preliminary data.</text>
</comment>
<evidence type="ECO:0000313" key="1">
    <source>
        <dbReference type="EMBL" id="KGN99190.1"/>
    </source>
</evidence>
<dbReference type="InterPro" id="IPR014777">
    <property type="entry name" value="4pyrrole_Mease_sub1"/>
</dbReference>
<dbReference type="eggNOG" id="COG0313">
    <property type="taxonomic scope" value="Bacteria"/>
</dbReference>
<name>A0A0A2G9W9_9PORP</name>
<dbReference type="Gene3D" id="3.30.950.10">
    <property type="entry name" value="Methyltransferase, Cobalt-precorrin-4 Transmethylase, Domain 2"/>
    <property type="match status" value="1"/>
</dbReference>
<dbReference type="PANTHER" id="PTHR46111">
    <property type="entry name" value="RIBOSOMAL RNA SMALL SUBUNIT METHYLTRANSFERASE I"/>
    <property type="match status" value="1"/>
</dbReference>
<dbReference type="InterPro" id="IPR008189">
    <property type="entry name" value="rRNA_ssu_MeTfrase_I"/>
</dbReference>
<proteinExistence type="predicted"/>
<dbReference type="OrthoDB" id="7061662at2"/>
<gene>
    <name evidence="1" type="ORF">HQ36_01685</name>
</gene>
<dbReference type="SUPFAM" id="SSF53790">
    <property type="entry name" value="Tetrapyrrole methylase"/>
    <property type="match status" value="1"/>
</dbReference>
<sequence>MQTGVLYMIPVPIAEGENSAFFPVVNAPIVEGLELFFVENIRSARRAIRSLCPSKPIDPITFVEIGKHADDTALHEAFKRIQAGTSAGVLSEAGCPGVADPGAQVARLAHQMGVRVVPLIGPSSLLMGLMASGLNGQRFAFVGYLPRESVELKQAIRQLEQRIASQGEAQLFIETPYRNQRIAETLWAHCQPSTRLCIAQDITGAHEKIITKTIAQWRKSPFVFEKLPTLFILGA</sequence>
<dbReference type="EMBL" id="JQZW01000002">
    <property type="protein sequence ID" value="KGN99190.1"/>
    <property type="molecule type" value="Genomic_DNA"/>
</dbReference>
<dbReference type="Proteomes" id="UP000030134">
    <property type="component" value="Unassembled WGS sequence"/>
</dbReference>
<dbReference type="Gene3D" id="3.40.1010.10">
    <property type="entry name" value="Cobalt-precorrin-4 Transmethylase, Domain 1"/>
    <property type="match status" value="1"/>
</dbReference>
<dbReference type="STRING" id="266762.HQ36_01685"/>
<keyword evidence="2" id="KW-1185">Reference proteome</keyword>
<dbReference type="PANTHER" id="PTHR46111:SF2">
    <property type="entry name" value="SAM-DEPENDENT METHYLTRANSFERASE"/>
    <property type="match status" value="1"/>
</dbReference>
<dbReference type="CDD" id="cd11649">
    <property type="entry name" value="RsmI_like"/>
    <property type="match status" value="1"/>
</dbReference>
<accession>A0A0A2G9W9</accession>
<protein>
    <recommendedName>
        <fullName evidence="3">SAM-dependent methyltransferase</fullName>
    </recommendedName>
</protein>
<dbReference type="PIRSF" id="PIRSF005917">
    <property type="entry name" value="MTase_YraL"/>
    <property type="match status" value="1"/>
</dbReference>
<evidence type="ECO:0008006" key="3">
    <source>
        <dbReference type="Google" id="ProtNLM"/>
    </source>
</evidence>
<evidence type="ECO:0000313" key="2">
    <source>
        <dbReference type="Proteomes" id="UP000030134"/>
    </source>
</evidence>
<dbReference type="InterPro" id="IPR014776">
    <property type="entry name" value="4pyrrole_Mease_sub2"/>
</dbReference>
<dbReference type="AlphaFoldDB" id="A0A0A2G9W9"/>
<organism evidence="1 2">
    <name type="scientific">Porphyromonas gingivicanis</name>
    <dbReference type="NCBI Taxonomy" id="266762"/>
    <lineage>
        <taxon>Bacteria</taxon>
        <taxon>Pseudomonadati</taxon>
        <taxon>Bacteroidota</taxon>
        <taxon>Bacteroidia</taxon>
        <taxon>Bacteroidales</taxon>
        <taxon>Porphyromonadaceae</taxon>
        <taxon>Porphyromonas</taxon>
    </lineage>
</organism>
<dbReference type="RefSeq" id="WP_036882865.1">
    <property type="nucleotide sequence ID" value="NZ_JQZW01000002.1"/>
</dbReference>
<dbReference type="InterPro" id="IPR035996">
    <property type="entry name" value="4pyrrol_Methylase_sf"/>
</dbReference>